<organism evidence="2 3">
    <name type="scientific">Chlorogloeopsis fritschii PCC 6912</name>
    <dbReference type="NCBI Taxonomy" id="211165"/>
    <lineage>
        <taxon>Bacteria</taxon>
        <taxon>Bacillati</taxon>
        <taxon>Cyanobacteriota</taxon>
        <taxon>Cyanophyceae</taxon>
        <taxon>Nostocales</taxon>
        <taxon>Chlorogloeopsidaceae</taxon>
        <taxon>Chlorogloeopsis</taxon>
    </lineage>
</organism>
<dbReference type="STRING" id="211165.GCA_000317285_03036"/>
<feature type="domain" description="Tetrapyrrole biosynthesis uroporphyrinogen III synthase" evidence="1">
    <location>
        <begin position="26"/>
        <end position="256"/>
    </location>
</feature>
<dbReference type="PANTHER" id="PTHR38020">
    <property type="entry name" value="UROPORPHYRINOGEN-III SYNTHASE"/>
    <property type="match status" value="1"/>
</dbReference>
<dbReference type="Gene3D" id="3.40.50.10090">
    <property type="match status" value="2"/>
</dbReference>
<comment type="caution">
    <text evidence="2">The sequence shown here is derived from an EMBL/GenBank/DDBJ whole genome shotgun (WGS) entry which is preliminary data.</text>
</comment>
<dbReference type="EMBL" id="RSCJ01000003">
    <property type="protein sequence ID" value="RUR84884.1"/>
    <property type="molecule type" value="Genomic_DNA"/>
</dbReference>
<dbReference type="InterPro" id="IPR036108">
    <property type="entry name" value="4pyrrol_syn_uPrphyn_synt_sf"/>
</dbReference>
<keyword evidence="3" id="KW-1185">Reference proteome</keyword>
<proteinExistence type="predicted"/>
<evidence type="ECO:0000313" key="2">
    <source>
        <dbReference type="EMBL" id="RUR84884.1"/>
    </source>
</evidence>
<accession>A0A433NNE7</accession>
<sequence length="287" mass="31443">MLISSVQLPLHSKRILVTAPRNYAARLSEQLINQGALPILMPTIETCVLENFAQLDIALQKIDTFDWIAFTSRNGIDAFFQRLESLGLNHRVLKNCRLSAIGKDAERLAAFGVEVDLIPQQPSPQGIIAELAQIPNIQGKKILVPVPEVVGVPEPDVVPNFVAGLKNLGMSVTRVPTYLTRCLDKSFYEVELNLIRQGKVDVIAFSSTAEVASFLQMFTAKADYQQCVIACFGPYTAANANKLGVNVSIIAQDYSSFAGFAEAIASFFATIKREQGTGDREQEVHNS</sequence>
<evidence type="ECO:0000259" key="1">
    <source>
        <dbReference type="Pfam" id="PF02602"/>
    </source>
</evidence>
<dbReference type="InterPro" id="IPR003754">
    <property type="entry name" value="4pyrrol_synth_uPrphyn_synth"/>
</dbReference>
<dbReference type="Pfam" id="PF02602">
    <property type="entry name" value="HEM4"/>
    <property type="match status" value="1"/>
</dbReference>
<name>A0A433NNE7_CHLFR</name>
<dbReference type="CDD" id="cd06578">
    <property type="entry name" value="HemD"/>
    <property type="match status" value="1"/>
</dbReference>
<dbReference type="AlphaFoldDB" id="A0A433NNE7"/>
<dbReference type="GO" id="GO:0004852">
    <property type="term" value="F:uroporphyrinogen-III synthase activity"/>
    <property type="evidence" value="ECO:0007669"/>
    <property type="project" value="InterPro"/>
</dbReference>
<reference evidence="2 3" key="1">
    <citation type="journal article" date="2019" name="Genome Biol. Evol.">
        <title>Day and night: Metabolic profiles and evolutionary relationships of six axenic non-marine cyanobacteria.</title>
        <authorList>
            <person name="Will S.E."/>
            <person name="Henke P."/>
            <person name="Boedeker C."/>
            <person name="Huang S."/>
            <person name="Brinkmann H."/>
            <person name="Rohde M."/>
            <person name="Jarek M."/>
            <person name="Friedl T."/>
            <person name="Seufert S."/>
            <person name="Schumacher M."/>
            <person name="Overmann J."/>
            <person name="Neumann-Schaal M."/>
            <person name="Petersen J."/>
        </authorList>
    </citation>
    <scope>NUCLEOTIDE SEQUENCE [LARGE SCALE GENOMIC DNA]</scope>
    <source>
        <strain evidence="2 3">PCC 6912</strain>
    </source>
</reference>
<dbReference type="Proteomes" id="UP000268857">
    <property type="component" value="Unassembled WGS sequence"/>
</dbReference>
<protein>
    <recommendedName>
        <fullName evidence="1">Tetrapyrrole biosynthesis uroporphyrinogen III synthase domain-containing protein</fullName>
    </recommendedName>
</protein>
<dbReference type="GO" id="GO:0033014">
    <property type="term" value="P:tetrapyrrole biosynthetic process"/>
    <property type="evidence" value="ECO:0007669"/>
    <property type="project" value="InterPro"/>
</dbReference>
<evidence type="ECO:0000313" key="3">
    <source>
        <dbReference type="Proteomes" id="UP000268857"/>
    </source>
</evidence>
<dbReference type="SUPFAM" id="SSF69618">
    <property type="entry name" value="HemD-like"/>
    <property type="match status" value="1"/>
</dbReference>
<dbReference type="PANTHER" id="PTHR38020:SF1">
    <property type="entry name" value="UROPORPHYRINOGEN-III SYNTHASE"/>
    <property type="match status" value="1"/>
</dbReference>
<gene>
    <name evidence="2" type="ORF">PCC6912_10000</name>
</gene>